<dbReference type="InterPro" id="IPR019775">
    <property type="entry name" value="WD40_repeat_CS"/>
</dbReference>
<dbReference type="PROSITE" id="PS50082">
    <property type="entry name" value="WD_REPEATS_2"/>
    <property type="match status" value="4"/>
</dbReference>
<sequence length="342" mass="37718">MGIALDPENNDDLYILKNKIKEPTAITSIRISPDGTKIALAVENKVKIYTIYEGKLIGELLGHTKGISDIKFSPINSSILASCSDDLTIRLWSINKSSSKCIKIFKKHTYHITTIQFNSKGNLLISGSADETITIWDIISGKILTTLAAHSDPISSLTLTPDNSIIISASYDGLIRLFDLESYQCLKTLTTSTSSHGTATSSLSTTDLQNFPVANVETSPNGKYILSTSLDGTIRLWDYMQNKVVKTFIGPQETPICEKYNCESRFVIYNGLNLIVSGSDANGVLCWDIKSKQMVWKYRDSDLKHAILSVDIFEEGKLLVTGGLDGVANIFEINANWKQMSQ</sequence>
<accession>A0A8X7NGD8</accession>
<keyword evidence="2" id="KW-0677">Repeat</keyword>
<dbReference type="Gene3D" id="2.130.10.10">
    <property type="entry name" value="YVTN repeat-like/Quinoprotein amine dehydrogenase"/>
    <property type="match status" value="1"/>
</dbReference>
<dbReference type="PRINTS" id="PR00320">
    <property type="entry name" value="GPROTEINBRPT"/>
</dbReference>
<name>A0A8X7NGD8_CANPA</name>
<comment type="caution">
    <text evidence="5">The sequence shown here is derived from an EMBL/GenBank/DDBJ whole genome shotgun (WGS) entry which is preliminary data.</text>
</comment>
<dbReference type="SUPFAM" id="SSF50978">
    <property type="entry name" value="WD40 repeat-like"/>
    <property type="match status" value="1"/>
</dbReference>
<feature type="repeat" description="WD" evidence="3">
    <location>
        <begin position="147"/>
        <end position="188"/>
    </location>
</feature>
<dbReference type="Pfam" id="PF25175">
    <property type="entry name" value="Beta-prop_WDR5"/>
    <property type="match status" value="1"/>
</dbReference>
<dbReference type="AlphaFoldDB" id="A0A8X7NGD8"/>
<organism evidence="5 6">
    <name type="scientific">Candida parapsilosis</name>
    <name type="common">Yeast</name>
    <dbReference type="NCBI Taxonomy" id="5480"/>
    <lineage>
        <taxon>Eukaryota</taxon>
        <taxon>Fungi</taxon>
        <taxon>Dikarya</taxon>
        <taxon>Ascomycota</taxon>
        <taxon>Saccharomycotina</taxon>
        <taxon>Pichiomycetes</taxon>
        <taxon>Debaryomycetaceae</taxon>
        <taxon>Candida/Lodderomyces clade</taxon>
        <taxon>Candida</taxon>
    </lineage>
</organism>
<keyword evidence="1 3" id="KW-0853">WD repeat</keyword>
<dbReference type="InterPro" id="IPR036322">
    <property type="entry name" value="WD40_repeat_dom_sf"/>
</dbReference>
<dbReference type="PROSITE" id="PS00678">
    <property type="entry name" value="WD_REPEATS_1"/>
    <property type="match status" value="1"/>
</dbReference>
<dbReference type="PROSITE" id="PS50294">
    <property type="entry name" value="WD_REPEATS_REGION"/>
    <property type="match status" value="4"/>
</dbReference>
<dbReference type="InterPro" id="IPR059122">
    <property type="entry name" value="Beta-prop_WDR5-like"/>
</dbReference>
<dbReference type="SMART" id="SM00320">
    <property type="entry name" value="WD40"/>
    <property type="match status" value="7"/>
</dbReference>
<protein>
    <submittedName>
        <fullName evidence="5">WD domain, G-beta repeat family protein</fullName>
    </submittedName>
</protein>
<reference evidence="5" key="1">
    <citation type="submission" date="2020-03" db="EMBL/GenBank/DDBJ databases">
        <title>FDA dAtabase for Regulatory Grade micrObial Sequences (FDA-ARGOS): Supporting development and validation of Infectious Disease Dx tests.</title>
        <authorList>
            <person name="Campos J."/>
            <person name="Goldberg B."/>
            <person name="Tallon L."/>
            <person name="Sadzewicz L."/>
            <person name="Vavikolanu K."/>
            <person name="Mehta A."/>
            <person name="Aluvathingal J."/>
            <person name="Nadendla S."/>
            <person name="Nandy P."/>
            <person name="Geyer C."/>
            <person name="Yan Y."/>
            <person name="Sichtig H."/>
        </authorList>
    </citation>
    <scope>NUCLEOTIDE SEQUENCE [LARGE SCALE GENOMIC DNA]</scope>
    <source>
        <strain evidence="5">FDAARGOS_652</strain>
    </source>
</reference>
<dbReference type="GO" id="GO:0048188">
    <property type="term" value="C:Set1C/COMPASS complex"/>
    <property type="evidence" value="ECO:0007669"/>
    <property type="project" value="TreeGrafter"/>
</dbReference>
<feature type="repeat" description="WD" evidence="3">
    <location>
        <begin position="206"/>
        <end position="247"/>
    </location>
</feature>
<proteinExistence type="predicted"/>
<dbReference type="PANTHER" id="PTHR22847">
    <property type="entry name" value="WD40 REPEAT PROTEIN"/>
    <property type="match status" value="1"/>
</dbReference>
<evidence type="ECO:0000259" key="4">
    <source>
        <dbReference type="Pfam" id="PF25175"/>
    </source>
</evidence>
<dbReference type="PANTHER" id="PTHR22847:SF637">
    <property type="entry name" value="WD REPEAT DOMAIN 5B"/>
    <property type="match status" value="1"/>
</dbReference>
<dbReference type="CDD" id="cd00200">
    <property type="entry name" value="WD40"/>
    <property type="match status" value="1"/>
</dbReference>
<evidence type="ECO:0000256" key="1">
    <source>
        <dbReference type="ARBA" id="ARBA00022574"/>
    </source>
</evidence>
<gene>
    <name evidence="5" type="ORF">FOB60_004983</name>
</gene>
<dbReference type="InterPro" id="IPR001680">
    <property type="entry name" value="WD40_rpt"/>
</dbReference>
<evidence type="ECO:0000256" key="3">
    <source>
        <dbReference type="PROSITE-ProRule" id="PRU00221"/>
    </source>
</evidence>
<evidence type="ECO:0000313" key="6">
    <source>
        <dbReference type="Proteomes" id="UP000590412"/>
    </source>
</evidence>
<evidence type="ECO:0000256" key="2">
    <source>
        <dbReference type="ARBA" id="ARBA00022737"/>
    </source>
</evidence>
<dbReference type="OrthoDB" id="674604at2759"/>
<feature type="repeat" description="WD" evidence="3">
    <location>
        <begin position="60"/>
        <end position="102"/>
    </location>
</feature>
<feature type="repeat" description="WD" evidence="3">
    <location>
        <begin position="105"/>
        <end position="146"/>
    </location>
</feature>
<dbReference type="Proteomes" id="UP000590412">
    <property type="component" value="Unassembled WGS sequence"/>
</dbReference>
<dbReference type="InterPro" id="IPR020472">
    <property type="entry name" value="WD40_PAC1"/>
</dbReference>
<dbReference type="InterPro" id="IPR015943">
    <property type="entry name" value="WD40/YVTN_repeat-like_dom_sf"/>
</dbReference>
<feature type="domain" description="WDR5-like beta-propeller" evidence="4">
    <location>
        <begin position="24"/>
        <end position="330"/>
    </location>
</feature>
<dbReference type="EMBL" id="JABWAB010000009">
    <property type="protein sequence ID" value="KAF6045411.1"/>
    <property type="molecule type" value="Genomic_DNA"/>
</dbReference>
<dbReference type="GO" id="GO:0042393">
    <property type="term" value="F:histone binding"/>
    <property type="evidence" value="ECO:0007669"/>
    <property type="project" value="TreeGrafter"/>
</dbReference>
<evidence type="ECO:0000313" key="5">
    <source>
        <dbReference type="EMBL" id="KAF6045411.1"/>
    </source>
</evidence>